<dbReference type="PROSITE" id="PS51725">
    <property type="entry name" value="ABM"/>
    <property type="match status" value="1"/>
</dbReference>
<reference evidence="3" key="1">
    <citation type="journal article" date="2019" name="Int. J. Syst. Evol. Microbiol.">
        <title>The Global Catalogue of Microorganisms (GCM) 10K type strain sequencing project: providing services to taxonomists for standard genome sequencing and annotation.</title>
        <authorList>
            <consortium name="The Broad Institute Genomics Platform"/>
            <consortium name="The Broad Institute Genome Sequencing Center for Infectious Disease"/>
            <person name="Wu L."/>
            <person name="Ma J."/>
        </authorList>
    </citation>
    <scope>NUCLEOTIDE SEQUENCE [LARGE SCALE GENOMIC DNA]</scope>
    <source>
        <strain evidence="3">JCM 18326</strain>
    </source>
</reference>
<dbReference type="GO" id="GO:0004497">
    <property type="term" value="F:monooxygenase activity"/>
    <property type="evidence" value="ECO:0007669"/>
    <property type="project" value="UniProtKB-KW"/>
</dbReference>
<dbReference type="Gene3D" id="3.30.70.100">
    <property type="match status" value="1"/>
</dbReference>
<dbReference type="Pfam" id="PF03992">
    <property type="entry name" value="ABM"/>
    <property type="match status" value="1"/>
</dbReference>
<evidence type="ECO:0000259" key="1">
    <source>
        <dbReference type="PROSITE" id="PS51725"/>
    </source>
</evidence>
<dbReference type="RefSeq" id="WP_425550430.1">
    <property type="nucleotide sequence ID" value="NZ_BAABJX010000010.1"/>
</dbReference>
<dbReference type="PANTHER" id="PTHR33336">
    <property type="entry name" value="QUINOL MONOOXYGENASE YGIN-RELATED"/>
    <property type="match status" value="1"/>
</dbReference>
<evidence type="ECO:0000313" key="3">
    <source>
        <dbReference type="Proteomes" id="UP001500298"/>
    </source>
</evidence>
<keyword evidence="2" id="KW-0560">Oxidoreductase</keyword>
<dbReference type="SUPFAM" id="SSF54909">
    <property type="entry name" value="Dimeric alpha+beta barrel"/>
    <property type="match status" value="1"/>
</dbReference>
<accession>A0ABP9D016</accession>
<comment type="caution">
    <text evidence="2">The sequence shown here is derived from an EMBL/GenBank/DDBJ whole genome shotgun (WGS) entry which is preliminary data.</text>
</comment>
<feature type="domain" description="ABM" evidence="1">
    <location>
        <begin position="14"/>
        <end position="102"/>
    </location>
</feature>
<dbReference type="InterPro" id="IPR011008">
    <property type="entry name" value="Dimeric_a/b-barrel"/>
</dbReference>
<gene>
    <name evidence="2" type="ORF">GCM10023331_05450</name>
</gene>
<dbReference type="PANTHER" id="PTHR33336:SF15">
    <property type="entry name" value="ABM DOMAIN-CONTAINING PROTEIN"/>
    <property type="match status" value="1"/>
</dbReference>
<dbReference type="InterPro" id="IPR050744">
    <property type="entry name" value="AI-2_Isomerase_LsrG"/>
</dbReference>
<keyword evidence="3" id="KW-1185">Reference proteome</keyword>
<dbReference type="InterPro" id="IPR007138">
    <property type="entry name" value="ABM_dom"/>
</dbReference>
<protein>
    <submittedName>
        <fullName evidence="2">Antibiotic biosynthesis monooxygenase</fullName>
    </submittedName>
</protein>
<keyword evidence="2" id="KW-0503">Monooxygenase</keyword>
<dbReference type="EMBL" id="BAABJX010000010">
    <property type="protein sequence ID" value="GAA4823896.1"/>
    <property type="molecule type" value="Genomic_DNA"/>
</dbReference>
<organism evidence="2 3">
    <name type="scientific">Algivirga pacifica</name>
    <dbReference type="NCBI Taxonomy" id="1162670"/>
    <lineage>
        <taxon>Bacteria</taxon>
        <taxon>Pseudomonadati</taxon>
        <taxon>Bacteroidota</taxon>
        <taxon>Cytophagia</taxon>
        <taxon>Cytophagales</taxon>
        <taxon>Flammeovirgaceae</taxon>
        <taxon>Algivirga</taxon>
    </lineage>
</organism>
<proteinExistence type="predicted"/>
<dbReference type="Proteomes" id="UP001500298">
    <property type="component" value="Unassembled WGS sequence"/>
</dbReference>
<evidence type="ECO:0000313" key="2">
    <source>
        <dbReference type="EMBL" id="GAA4823896.1"/>
    </source>
</evidence>
<name>A0ABP9D016_9BACT</name>
<sequence length="110" mass="12990">MNNDQPTINRKDVLVRIVRMSFHPDKAADFLQIFQQAKSKIRNFEGCHHLELMQDPQDPHIYMTYSHWTNEDALEHYRHSELFKTTWAKTKVLFNDKPVAFSAKAVSSEQ</sequence>